<dbReference type="PANTHER" id="PTHR33928:SF7">
    <property type="entry name" value="POLYGALACTURONASE QRT3"/>
    <property type="match status" value="1"/>
</dbReference>
<proteinExistence type="predicted"/>
<reference evidence="1" key="1">
    <citation type="submission" date="2014-09" db="EMBL/GenBank/DDBJ databases">
        <authorList>
            <person name="Magalhaes I.L.F."/>
            <person name="Oliveira U."/>
            <person name="Santos F.R."/>
            <person name="Vidigal T.H.D.A."/>
            <person name="Brescovit A.D."/>
            <person name="Santos A.J."/>
        </authorList>
    </citation>
    <scope>NUCLEOTIDE SEQUENCE</scope>
    <source>
        <tissue evidence="1">Shoot tissue taken approximately 20 cm above the soil surface</tissue>
    </source>
</reference>
<accession>A0A0A9EAK8</accession>
<evidence type="ECO:0008006" key="2">
    <source>
        <dbReference type="Google" id="ProtNLM"/>
    </source>
</evidence>
<dbReference type="EMBL" id="GBRH01202945">
    <property type="protein sequence ID" value="JAD94950.1"/>
    <property type="molecule type" value="Transcribed_RNA"/>
</dbReference>
<dbReference type="AlphaFoldDB" id="A0A0A9EAK8"/>
<dbReference type="GO" id="GO:0004650">
    <property type="term" value="F:polygalacturonase activity"/>
    <property type="evidence" value="ECO:0007669"/>
    <property type="project" value="InterPro"/>
</dbReference>
<dbReference type="InterPro" id="IPR039279">
    <property type="entry name" value="QRT3-like"/>
</dbReference>
<sequence length="237" mass="24779">MTAGSDPGERGFTGTGIRLAGNDNSVSDVVIFSAETGIMATSGANSISGVHCYNKATAFGGTGIYLKIPGLTQTWISNSYMDYTSIVAEDPVLLHISGSFFLGDANVVLKAVNGVAKGVQIIGNLFNGRDKGVDIVQLDGEFPTVEQVYVQQNSATGMTLKSTSARGSMDGNGTLWTVDFSPVLLFPDRIGHVQYSLVAADAFPGHTLRNLSGNQVVVATDKAVSATVHVLVDQNSS</sequence>
<evidence type="ECO:0000313" key="1">
    <source>
        <dbReference type="EMBL" id="JAD94950.1"/>
    </source>
</evidence>
<dbReference type="PANTHER" id="PTHR33928">
    <property type="entry name" value="POLYGALACTURONASE QRT3"/>
    <property type="match status" value="1"/>
</dbReference>
<name>A0A0A9EAK8_ARUDO</name>
<dbReference type="SUPFAM" id="SSF51126">
    <property type="entry name" value="Pectin lyase-like"/>
    <property type="match status" value="1"/>
</dbReference>
<protein>
    <recommendedName>
        <fullName evidence="2">Right handed beta helix domain-containing protein</fullName>
    </recommendedName>
</protein>
<dbReference type="InterPro" id="IPR011050">
    <property type="entry name" value="Pectin_lyase_fold/virulence"/>
</dbReference>
<organism evidence="1">
    <name type="scientific">Arundo donax</name>
    <name type="common">Giant reed</name>
    <name type="synonym">Donax arundinaceus</name>
    <dbReference type="NCBI Taxonomy" id="35708"/>
    <lineage>
        <taxon>Eukaryota</taxon>
        <taxon>Viridiplantae</taxon>
        <taxon>Streptophyta</taxon>
        <taxon>Embryophyta</taxon>
        <taxon>Tracheophyta</taxon>
        <taxon>Spermatophyta</taxon>
        <taxon>Magnoliopsida</taxon>
        <taxon>Liliopsida</taxon>
        <taxon>Poales</taxon>
        <taxon>Poaceae</taxon>
        <taxon>PACMAD clade</taxon>
        <taxon>Arundinoideae</taxon>
        <taxon>Arundineae</taxon>
        <taxon>Arundo</taxon>
    </lineage>
</organism>
<reference evidence="1" key="2">
    <citation type="journal article" date="2015" name="Data Brief">
        <title>Shoot transcriptome of the giant reed, Arundo donax.</title>
        <authorList>
            <person name="Barrero R.A."/>
            <person name="Guerrero F.D."/>
            <person name="Moolhuijzen P."/>
            <person name="Goolsby J.A."/>
            <person name="Tidwell J."/>
            <person name="Bellgard S.E."/>
            <person name="Bellgard M.I."/>
        </authorList>
    </citation>
    <scope>NUCLEOTIDE SEQUENCE</scope>
    <source>
        <tissue evidence="1">Shoot tissue taken approximately 20 cm above the soil surface</tissue>
    </source>
</reference>